<protein>
    <submittedName>
        <fullName evidence="1">Uncharacterized protein</fullName>
    </submittedName>
</protein>
<accession>A0AAD3TF32</accession>
<proteinExistence type="predicted"/>
<comment type="caution">
    <text evidence="1">The sequence shown here is derived from an EMBL/GenBank/DDBJ whole genome shotgun (WGS) entry which is preliminary data.</text>
</comment>
<dbReference type="EMBL" id="BSYO01000033">
    <property type="protein sequence ID" value="GMH27681.1"/>
    <property type="molecule type" value="Genomic_DNA"/>
</dbReference>
<name>A0AAD3TF32_NEPGR</name>
<evidence type="ECO:0000313" key="2">
    <source>
        <dbReference type="Proteomes" id="UP001279734"/>
    </source>
</evidence>
<sequence length="131" mass="14927">MCDLPFSVVLDSFYTSFNGKPDQMSDCFQNFDAKLTTFESCGVLDTWFFGIPCLCDILIAEIKSILYDLLAAREKLMKITESDSEVAVWEIDAYRSIVQDCREISPQLAVRQILRNDAPIPKTQRIEFDPG</sequence>
<evidence type="ECO:0000313" key="1">
    <source>
        <dbReference type="EMBL" id="GMH27681.1"/>
    </source>
</evidence>
<dbReference type="Proteomes" id="UP001279734">
    <property type="component" value="Unassembled WGS sequence"/>
</dbReference>
<dbReference type="AlphaFoldDB" id="A0AAD3TF32"/>
<keyword evidence="2" id="KW-1185">Reference proteome</keyword>
<reference evidence="1" key="1">
    <citation type="submission" date="2023-05" db="EMBL/GenBank/DDBJ databases">
        <title>Nepenthes gracilis genome sequencing.</title>
        <authorList>
            <person name="Fukushima K."/>
        </authorList>
    </citation>
    <scope>NUCLEOTIDE SEQUENCE</scope>
    <source>
        <strain evidence="1">SING2019-196</strain>
    </source>
</reference>
<organism evidence="1 2">
    <name type="scientific">Nepenthes gracilis</name>
    <name type="common">Slender pitcher plant</name>
    <dbReference type="NCBI Taxonomy" id="150966"/>
    <lineage>
        <taxon>Eukaryota</taxon>
        <taxon>Viridiplantae</taxon>
        <taxon>Streptophyta</taxon>
        <taxon>Embryophyta</taxon>
        <taxon>Tracheophyta</taxon>
        <taxon>Spermatophyta</taxon>
        <taxon>Magnoliopsida</taxon>
        <taxon>eudicotyledons</taxon>
        <taxon>Gunneridae</taxon>
        <taxon>Pentapetalae</taxon>
        <taxon>Caryophyllales</taxon>
        <taxon>Nepenthaceae</taxon>
        <taxon>Nepenthes</taxon>
    </lineage>
</organism>
<gene>
    <name evidence="1" type="ORF">Nepgr_029524</name>
</gene>